<feature type="domain" description="Penicillin-binding protein transpeptidase" evidence="26">
    <location>
        <begin position="426"/>
        <end position="667"/>
    </location>
</feature>
<dbReference type="InterPro" id="IPR001264">
    <property type="entry name" value="Glyco_trans_51"/>
</dbReference>
<dbReference type="PANTHER" id="PTHR32282">
    <property type="entry name" value="BINDING PROTEIN TRANSPEPTIDASE, PUTATIVE-RELATED"/>
    <property type="match status" value="1"/>
</dbReference>
<evidence type="ECO:0000256" key="2">
    <source>
        <dbReference type="ARBA" id="ARBA00004236"/>
    </source>
</evidence>
<keyword evidence="25" id="KW-1133">Transmembrane helix</keyword>
<keyword evidence="14 23" id="KW-0573">Peptidoglycan synthesis</keyword>
<gene>
    <name evidence="29" type="primary">mrcB</name>
    <name evidence="29" type="ORF">DZC52_14695</name>
</gene>
<evidence type="ECO:0000256" key="14">
    <source>
        <dbReference type="ARBA" id="ARBA00022984"/>
    </source>
</evidence>
<evidence type="ECO:0000256" key="10">
    <source>
        <dbReference type="ARBA" id="ARBA00022676"/>
    </source>
</evidence>
<proteinExistence type="inferred from homology"/>
<name>A0A3E1K593_9GAMM</name>
<evidence type="ECO:0000256" key="3">
    <source>
        <dbReference type="ARBA" id="ARBA00004752"/>
    </source>
</evidence>
<evidence type="ECO:0000313" key="30">
    <source>
        <dbReference type="Proteomes" id="UP000260351"/>
    </source>
</evidence>
<accession>A0A3E1K593</accession>
<dbReference type="GO" id="GO:0071555">
    <property type="term" value="P:cell wall organization"/>
    <property type="evidence" value="ECO:0007669"/>
    <property type="project" value="UniProtKB-UniRule"/>
</dbReference>
<dbReference type="InterPro" id="IPR011813">
    <property type="entry name" value="PBP_1b"/>
</dbReference>
<keyword evidence="30" id="KW-1185">Reference proteome</keyword>
<dbReference type="GO" id="GO:0030288">
    <property type="term" value="C:outer membrane-bounded periplasmic space"/>
    <property type="evidence" value="ECO:0007669"/>
    <property type="project" value="TreeGrafter"/>
</dbReference>
<dbReference type="InterPro" id="IPR001460">
    <property type="entry name" value="PCN-bd_Tpept"/>
</dbReference>
<comment type="similarity">
    <text evidence="5 23">In the N-terminal section; belongs to the glycosyltransferase 51 family.</text>
</comment>
<keyword evidence="12" id="KW-0378">Hydrolase</keyword>
<comment type="similarity">
    <text evidence="4 23">In the C-terminal section; belongs to the transpeptidase family.</text>
</comment>
<dbReference type="Pfam" id="PF00912">
    <property type="entry name" value="Transgly"/>
    <property type="match status" value="1"/>
</dbReference>
<keyword evidence="10 23" id="KW-0328">Glycosyltransferase</keyword>
<dbReference type="PIRSF" id="PIRSF002799">
    <property type="entry name" value="PBP_1b"/>
    <property type="match status" value="1"/>
</dbReference>
<dbReference type="GO" id="GO:0009002">
    <property type="term" value="F:serine-type D-Ala-D-Ala carboxypeptidase activity"/>
    <property type="evidence" value="ECO:0007669"/>
    <property type="project" value="UniProtKB-EC"/>
</dbReference>
<dbReference type="GO" id="GO:0008658">
    <property type="term" value="F:penicillin binding"/>
    <property type="evidence" value="ECO:0007669"/>
    <property type="project" value="UniProtKB-UniRule"/>
</dbReference>
<dbReference type="InterPro" id="IPR012338">
    <property type="entry name" value="Beta-lactam/transpept-like"/>
</dbReference>
<dbReference type="NCBIfam" id="TIGR02071">
    <property type="entry name" value="PBP_1b"/>
    <property type="match status" value="1"/>
</dbReference>
<evidence type="ECO:0000256" key="16">
    <source>
        <dbReference type="ARBA" id="ARBA00023251"/>
    </source>
</evidence>
<dbReference type="OrthoDB" id="9766909at2"/>
<dbReference type="GO" id="GO:0046677">
    <property type="term" value="P:response to antibiotic"/>
    <property type="evidence" value="ECO:0007669"/>
    <property type="project" value="UniProtKB-UniRule"/>
</dbReference>
<sequence>MARKPRRSRKSRSAKKRSGARRWSRWLLRPLLFVLGLALGLFGPWVWWLDREVSLRFADRHLAEASRVYARPLELHDGLLLSRRDLLVELEAAGLRAGSPARAGRFRVDGERIELHLPAFDFPDGRQDARRASLNLNGGRVDLRGETTVLRLPPAELGRILPLDDRVRTPLAIEEYPPLLVAGAQAVEDRRFKHHFGVDPVGLARAMWANLRAGRVVQGGSTITQQLVKNLFLSPERSLLRKFNEAIMAVSLELRFSKAEILEAWLNEVYLGQDGRRAIHGFGRAAEYYFGQPVEALDAGQIALLVGMVRGASWYHPLRNPGRARERRDLVLAMFHETGLIDENTLRRQQAAGLGLRPSLRSGASQYGAFMDLVGRQLRADYRDADLRGTGLRVFTTLSPSAQRRAETALAEGLSGVEREPDSLQGAIVLVEPGDGEVRALVGDRVRGRRGFNRALDARRPVGSVIKPLVYLLALSRPDRFTLVTPVEDEALTVDIPGSGPWQPVNYDGVSHGTVPLLEALAQSYNQASVRIGMAVGVDALFDLMRRLGVEPGREAHPAAFLGAVSLTPLQVAQLYQPIAAEGYSAPIRAVREVVDRDGKTIARYPLRLKPLPQRESLALLDFALRRVVTHGTGRSLAGMLADDPGVRGKTGTTNDRRDAWFVGYTSDWLGVVWTGRDDNRPAGVGGASTALPVWAGLFDELPTRAVRPGWPDSVEWFWVDWPHARLAAEHCEGAVAVPFIAGSQPETLSDCLEKRGIWPFGR</sequence>
<dbReference type="UniPathway" id="UPA00219"/>
<evidence type="ECO:0000256" key="18">
    <source>
        <dbReference type="ARBA" id="ARBA00023316"/>
    </source>
</evidence>
<evidence type="ECO:0000256" key="20">
    <source>
        <dbReference type="ARBA" id="ARBA00034000"/>
    </source>
</evidence>
<feature type="domain" description="Bifunctional transglycosylase second" evidence="28">
    <location>
        <begin position="75"/>
        <end position="141"/>
    </location>
</feature>
<dbReference type="Proteomes" id="UP000260351">
    <property type="component" value="Unassembled WGS sequence"/>
</dbReference>
<keyword evidence="18 23" id="KW-0961">Cell wall biogenesis/degradation</keyword>
<evidence type="ECO:0000256" key="9">
    <source>
        <dbReference type="ARBA" id="ARBA00022670"/>
    </source>
</evidence>
<evidence type="ECO:0000256" key="24">
    <source>
        <dbReference type="PIRSR" id="PIRSR002799-1"/>
    </source>
</evidence>
<comment type="catalytic activity">
    <reaction evidence="21">
        <text>[GlcNAc-(1-&gt;4)-Mur2Ac(oyl-L-Ala-gamma-D-Glu-L-Lys-D-Ala-D-Ala)](n)-di-trans,octa-cis-undecaprenyl diphosphate + beta-D-GlcNAc-(1-&gt;4)-Mur2Ac(oyl-L-Ala-gamma-D-Glu-L-Lys-D-Ala-D-Ala)-di-trans,octa-cis-undecaprenyl diphosphate = [GlcNAc-(1-&gt;4)-Mur2Ac(oyl-L-Ala-gamma-D-Glu-L-Lys-D-Ala-D-Ala)](n+1)-di-trans,octa-cis-undecaprenyl diphosphate + di-trans,octa-cis-undecaprenyl diphosphate + H(+)</text>
        <dbReference type="Rhea" id="RHEA:23708"/>
        <dbReference type="Rhea" id="RHEA-COMP:9602"/>
        <dbReference type="Rhea" id="RHEA-COMP:9603"/>
        <dbReference type="ChEBI" id="CHEBI:15378"/>
        <dbReference type="ChEBI" id="CHEBI:58405"/>
        <dbReference type="ChEBI" id="CHEBI:60033"/>
        <dbReference type="ChEBI" id="CHEBI:78435"/>
        <dbReference type="EC" id="2.4.99.28"/>
    </reaction>
</comment>
<dbReference type="SUPFAM" id="SSF53955">
    <property type="entry name" value="Lysozyme-like"/>
    <property type="match status" value="1"/>
</dbReference>
<evidence type="ECO:0000256" key="5">
    <source>
        <dbReference type="ARBA" id="ARBA00007739"/>
    </source>
</evidence>
<dbReference type="RefSeq" id="WP_116651906.1">
    <property type="nucleotide sequence ID" value="NZ_QUZK01000052.1"/>
</dbReference>
<keyword evidence="7" id="KW-1003">Cell membrane</keyword>
<dbReference type="SUPFAM" id="SSF56601">
    <property type="entry name" value="beta-lactamase/transpeptidase-like"/>
    <property type="match status" value="1"/>
</dbReference>
<evidence type="ECO:0000256" key="25">
    <source>
        <dbReference type="SAM" id="Phobius"/>
    </source>
</evidence>
<evidence type="ECO:0000256" key="8">
    <source>
        <dbReference type="ARBA" id="ARBA00022645"/>
    </source>
</evidence>
<dbReference type="GO" id="GO:0008955">
    <property type="term" value="F:peptidoglycan glycosyltransferase activity"/>
    <property type="evidence" value="ECO:0007669"/>
    <property type="project" value="UniProtKB-UniRule"/>
</dbReference>
<evidence type="ECO:0000256" key="21">
    <source>
        <dbReference type="ARBA" id="ARBA00049902"/>
    </source>
</evidence>
<keyword evidence="11 23" id="KW-0808">Transferase</keyword>
<feature type="transmembrane region" description="Helical" evidence="25">
    <location>
        <begin position="26"/>
        <end position="48"/>
    </location>
</feature>
<evidence type="ECO:0000256" key="19">
    <source>
        <dbReference type="ARBA" id="ARBA00032454"/>
    </source>
</evidence>
<keyword evidence="25" id="KW-0812">Transmembrane</keyword>
<dbReference type="PANTHER" id="PTHR32282:SF11">
    <property type="entry name" value="PENICILLIN-BINDING PROTEIN 1B"/>
    <property type="match status" value="1"/>
</dbReference>
<dbReference type="Gene3D" id="1.10.3810.10">
    <property type="entry name" value="Biosynthetic peptidoglycan transglycosylase-like"/>
    <property type="match status" value="1"/>
</dbReference>
<dbReference type="InterPro" id="IPR028166">
    <property type="entry name" value="UB2H"/>
</dbReference>
<protein>
    <recommendedName>
        <fullName evidence="6 22">Penicillin-binding protein 1B</fullName>
        <shortName evidence="23">PBP-1b</shortName>
        <shortName evidence="23">PBP1b</shortName>
    </recommendedName>
    <alternativeName>
        <fullName evidence="19 23">Murein polymerase</fullName>
    </alternativeName>
</protein>
<comment type="caution">
    <text evidence="29">The sequence shown here is derived from an EMBL/GenBank/DDBJ whole genome shotgun (WGS) entry which is preliminary data.</text>
</comment>
<dbReference type="GO" id="GO:0009252">
    <property type="term" value="P:peptidoglycan biosynthetic process"/>
    <property type="evidence" value="ECO:0007669"/>
    <property type="project" value="UniProtKB-UniRule"/>
</dbReference>
<evidence type="ECO:0000256" key="22">
    <source>
        <dbReference type="NCBIfam" id="TIGR02071"/>
    </source>
</evidence>
<comment type="function">
    <text evidence="1 23">Cell wall formation. Synthesis of cross-linked peptidoglycan from the lipid intermediates. The enzyme has a penicillin-insensitive transglycosylase N-terminal domain (formation of linear glycan strands) and a penicillin-sensitive transpeptidase C-terminal domain (cross-linking of the peptide subunits).</text>
</comment>
<evidence type="ECO:0000256" key="13">
    <source>
        <dbReference type="ARBA" id="ARBA00022960"/>
    </source>
</evidence>
<evidence type="ECO:0000259" key="28">
    <source>
        <dbReference type="Pfam" id="PF14814"/>
    </source>
</evidence>
<evidence type="ECO:0000256" key="7">
    <source>
        <dbReference type="ARBA" id="ARBA00022475"/>
    </source>
</evidence>
<evidence type="ECO:0000313" key="29">
    <source>
        <dbReference type="EMBL" id="RFF29100.1"/>
    </source>
</evidence>
<dbReference type="GO" id="GO:0008360">
    <property type="term" value="P:regulation of cell shape"/>
    <property type="evidence" value="ECO:0007669"/>
    <property type="project" value="UniProtKB-UniRule"/>
</dbReference>
<evidence type="ECO:0000259" key="26">
    <source>
        <dbReference type="Pfam" id="PF00905"/>
    </source>
</evidence>
<keyword evidence="8" id="KW-0121">Carboxypeptidase</keyword>
<evidence type="ECO:0000256" key="23">
    <source>
        <dbReference type="PIRNR" id="PIRNR002799"/>
    </source>
</evidence>
<evidence type="ECO:0000256" key="6">
    <source>
        <dbReference type="ARBA" id="ARBA00018637"/>
    </source>
</evidence>
<comment type="pathway">
    <text evidence="3 23">Cell wall biogenesis; peptidoglycan biosynthesis.</text>
</comment>
<keyword evidence="16" id="KW-0046">Antibiotic resistance</keyword>
<feature type="active site" description="Proton donor; for transglycosylase activity" evidence="24">
    <location>
        <position position="188"/>
    </location>
</feature>
<dbReference type="Gene3D" id="3.40.710.10">
    <property type="entry name" value="DD-peptidase/beta-lactamase superfamily"/>
    <property type="match status" value="1"/>
</dbReference>
<evidence type="ECO:0000259" key="27">
    <source>
        <dbReference type="Pfam" id="PF00912"/>
    </source>
</evidence>
<keyword evidence="15 25" id="KW-0472">Membrane</keyword>
<comment type="subcellular location">
    <subcellularLocation>
        <location evidence="2">Cell membrane</location>
    </subcellularLocation>
</comment>
<dbReference type="EMBL" id="QUZK01000052">
    <property type="protein sequence ID" value="RFF29100.1"/>
    <property type="molecule type" value="Genomic_DNA"/>
</dbReference>
<dbReference type="GO" id="GO:0006508">
    <property type="term" value="P:proteolysis"/>
    <property type="evidence" value="ECO:0007669"/>
    <property type="project" value="UniProtKB-KW"/>
</dbReference>
<keyword evidence="17" id="KW-0511">Multifunctional enzyme</keyword>
<dbReference type="Pfam" id="PF00905">
    <property type="entry name" value="Transpeptidase"/>
    <property type="match status" value="1"/>
</dbReference>
<evidence type="ECO:0000256" key="1">
    <source>
        <dbReference type="ARBA" id="ARBA00002624"/>
    </source>
</evidence>
<evidence type="ECO:0000256" key="12">
    <source>
        <dbReference type="ARBA" id="ARBA00022801"/>
    </source>
</evidence>
<evidence type="ECO:0000256" key="15">
    <source>
        <dbReference type="ARBA" id="ARBA00023136"/>
    </source>
</evidence>
<evidence type="ECO:0000256" key="17">
    <source>
        <dbReference type="ARBA" id="ARBA00023268"/>
    </source>
</evidence>
<dbReference type="Gene3D" id="3.30.2060.10">
    <property type="entry name" value="Penicillin-binding protein 1b domain"/>
    <property type="match status" value="1"/>
</dbReference>
<comment type="catalytic activity">
    <reaction evidence="20">
        <text>Preferential cleavage: (Ac)2-L-Lys-D-Ala-|-D-Ala. Also transpeptidation of peptidyl-alanyl moieties that are N-acyl substituents of D-alanine.</text>
        <dbReference type="EC" id="3.4.16.4"/>
    </reaction>
</comment>
<evidence type="ECO:0000256" key="11">
    <source>
        <dbReference type="ARBA" id="ARBA00022679"/>
    </source>
</evidence>
<organism evidence="29 30">
    <name type="scientific">Wenzhouxiangella sediminis</name>
    <dbReference type="NCBI Taxonomy" id="1792836"/>
    <lineage>
        <taxon>Bacteria</taxon>
        <taxon>Pseudomonadati</taxon>
        <taxon>Pseudomonadota</taxon>
        <taxon>Gammaproteobacteria</taxon>
        <taxon>Chromatiales</taxon>
        <taxon>Wenzhouxiangellaceae</taxon>
        <taxon>Wenzhouxiangella</taxon>
    </lineage>
</organism>
<dbReference type="GO" id="GO:0009274">
    <property type="term" value="C:peptidoglycan-based cell wall"/>
    <property type="evidence" value="ECO:0007669"/>
    <property type="project" value="UniProtKB-UniRule"/>
</dbReference>
<feature type="active site" description="Acyl-ester intermediate; for transpeptidase activity" evidence="24">
    <location>
        <position position="464"/>
    </location>
</feature>
<keyword evidence="9" id="KW-0645">Protease</keyword>
<reference evidence="29 30" key="1">
    <citation type="submission" date="2018-08" db="EMBL/GenBank/DDBJ databases">
        <title>Wenzhouxiangella salilacus sp. nov., a novel bacterium isolated from a saline lake in Xinjiang Province, China.</title>
        <authorList>
            <person name="Han S."/>
        </authorList>
    </citation>
    <scope>NUCLEOTIDE SEQUENCE [LARGE SCALE GENOMIC DNA]</scope>
    <source>
        <strain evidence="29 30">XDB06</strain>
    </source>
</reference>
<dbReference type="InterPro" id="IPR050396">
    <property type="entry name" value="Glycosyltr_51/Transpeptidase"/>
</dbReference>
<dbReference type="InterPro" id="IPR023346">
    <property type="entry name" value="Lysozyme-like_dom_sf"/>
</dbReference>
<evidence type="ECO:0000256" key="4">
    <source>
        <dbReference type="ARBA" id="ARBA00007090"/>
    </source>
</evidence>
<dbReference type="Pfam" id="PF14814">
    <property type="entry name" value="UB2H"/>
    <property type="match status" value="1"/>
</dbReference>
<feature type="domain" description="Glycosyl transferase family 51" evidence="27">
    <location>
        <begin position="164"/>
        <end position="334"/>
    </location>
</feature>
<dbReference type="InterPro" id="IPR036950">
    <property type="entry name" value="PBP_transglycosylase"/>
</dbReference>
<keyword evidence="13 23" id="KW-0133">Cell shape</keyword>
<dbReference type="GO" id="GO:0005886">
    <property type="term" value="C:plasma membrane"/>
    <property type="evidence" value="ECO:0007669"/>
    <property type="project" value="UniProtKB-SubCell"/>
</dbReference>
<dbReference type="AlphaFoldDB" id="A0A3E1K593"/>